<dbReference type="Gene3D" id="3.40.50.1820">
    <property type="entry name" value="alpha/beta hydrolase"/>
    <property type="match status" value="1"/>
</dbReference>
<dbReference type="PRINTS" id="PR00111">
    <property type="entry name" value="ABHYDROLASE"/>
</dbReference>
<evidence type="ECO:0000313" key="3">
    <source>
        <dbReference type="Proteomes" id="UP001364156"/>
    </source>
</evidence>
<feature type="domain" description="AB hydrolase-1" evidence="1">
    <location>
        <begin position="35"/>
        <end position="275"/>
    </location>
</feature>
<name>A0ABZ2HDY6_9RHOB</name>
<accession>A0ABZ2HDY6</accession>
<dbReference type="PRINTS" id="PR00412">
    <property type="entry name" value="EPOXHYDRLASE"/>
</dbReference>
<keyword evidence="2" id="KW-0378">Hydrolase</keyword>
<dbReference type="PANTHER" id="PTHR46438:SF11">
    <property type="entry name" value="LIPASE-RELATED"/>
    <property type="match status" value="1"/>
</dbReference>
<dbReference type="Proteomes" id="UP001364156">
    <property type="component" value="Chromosome"/>
</dbReference>
<dbReference type="InterPro" id="IPR029058">
    <property type="entry name" value="AB_hydrolase_fold"/>
</dbReference>
<reference evidence="2 3" key="1">
    <citation type="submission" date="2023-10" db="EMBL/GenBank/DDBJ databases">
        <title>Roseovarius strain S88 nov., isolated from a marine algae.</title>
        <authorList>
            <person name="Lee M.W."/>
            <person name="Lee J.K."/>
            <person name="Kim J.M."/>
            <person name="Choi D.G."/>
            <person name="Baek J.H."/>
            <person name="Bayburt H."/>
            <person name="Jung J.J."/>
            <person name="Han D.M."/>
            <person name="Jeon C.O."/>
        </authorList>
    </citation>
    <scope>NUCLEOTIDE SEQUENCE [LARGE SCALE GENOMIC DNA]</scope>
    <source>
        <strain evidence="2 3">S88</strain>
    </source>
</reference>
<keyword evidence="3" id="KW-1185">Reference proteome</keyword>
<dbReference type="EMBL" id="CP146069">
    <property type="protein sequence ID" value="WWR45835.1"/>
    <property type="molecule type" value="Genomic_DNA"/>
</dbReference>
<organism evidence="2 3">
    <name type="scientific">Roseovarius phycicola</name>
    <dbReference type="NCBI Taxonomy" id="3080976"/>
    <lineage>
        <taxon>Bacteria</taxon>
        <taxon>Pseudomonadati</taxon>
        <taxon>Pseudomonadota</taxon>
        <taxon>Alphaproteobacteria</taxon>
        <taxon>Rhodobacterales</taxon>
        <taxon>Roseobacteraceae</taxon>
        <taxon>Roseovarius</taxon>
    </lineage>
</organism>
<dbReference type="Pfam" id="PF00561">
    <property type="entry name" value="Abhydrolase_1"/>
    <property type="match status" value="1"/>
</dbReference>
<dbReference type="PANTHER" id="PTHR46438">
    <property type="entry name" value="ALPHA/BETA-HYDROLASES SUPERFAMILY PROTEIN"/>
    <property type="match status" value="1"/>
</dbReference>
<dbReference type="InterPro" id="IPR000639">
    <property type="entry name" value="Epox_hydrolase-like"/>
</dbReference>
<dbReference type="InterPro" id="IPR017497">
    <property type="entry name" value="BchO"/>
</dbReference>
<dbReference type="SUPFAM" id="SSF53474">
    <property type="entry name" value="alpha/beta-Hydrolases"/>
    <property type="match status" value="1"/>
</dbReference>
<dbReference type="GO" id="GO:0016787">
    <property type="term" value="F:hydrolase activity"/>
    <property type="evidence" value="ECO:0007669"/>
    <property type="project" value="UniProtKB-KW"/>
</dbReference>
<gene>
    <name evidence="2" type="primary">bchO</name>
    <name evidence="2" type="ORF">RZ517_13745</name>
</gene>
<dbReference type="RefSeq" id="WP_338548744.1">
    <property type="nucleotide sequence ID" value="NZ_CP146069.1"/>
</dbReference>
<dbReference type="InterPro" id="IPR000073">
    <property type="entry name" value="AB_hydrolase_1"/>
</dbReference>
<sequence length="288" mass="31158">MDWERDLPDWPLSAQSRRIQHRPHNWHVQELGKGPLLLLLHGAGATTHTWRDLIPTLAKTHRVIALDLPGHGFTQAGSRFRLGLERTADDIAALCAAEGWHPSTLIGHSAGGAVALELSLRLTTPEGKPPAVIGINAALDRFEGMAGWLFPMLAKFLAMNPLTAMAFAAGGGRPDRARNVIRSTGSTLSEEGLAFYSRLLSDRAHVDGTLQMMAAWNTDGIWGRMPQVTAPCLLITGEKDGAVPPSVSERAAARLPNAKVQKLDGLGHLAHEEAPTEVTKIILDWLET</sequence>
<proteinExistence type="predicted"/>
<dbReference type="NCBIfam" id="TIGR03056">
    <property type="entry name" value="bchO_mg_che_rel"/>
    <property type="match status" value="1"/>
</dbReference>
<evidence type="ECO:0000313" key="2">
    <source>
        <dbReference type="EMBL" id="WWR45835.1"/>
    </source>
</evidence>
<evidence type="ECO:0000259" key="1">
    <source>
        <dbReference type="Pfam" id="PF00561"/>
    </source>
</evidence>
<protein>
    <submittedName>
        <fullName evidence="2">Alpha/beta fold hydrolase BchO</fullName>
    </submittedName>
</protein>